<dbReference type="RefSeq" id="WP_085673671.1">
    <property type="nucleotide sequence ID" value="NZ_JACKRU010000583.1"/>
</dbReference>
<dbReference type="EMBL" id="LQPW01000171">
    <property type="protein sequence ID" value="ORW89063.1"/>
    <property type="molecule type" value="Genomic_DNA"/>
</dbReference>
<evidence type="ECO:0000313" key="1">
    <source>
        <dbReference type="EMBL" id="ORW89063.1"/>
    </source>
</evidence>
<comment type="caution">
    <text evidence="1">The sequence shown here is derived from an EMBL/GenBank/DDBJ whole genome shotgun (WGS) entry which is preliminary data.</text>
</comment>
<protein>
    <recommendedName>
        <fullName evidence="3">DUF3349 domain-containing protein</fullName>
    </recommendedName>
</protein>
<accession>A0A1X2DLQ0</accession>
<organism evidence="1 2">
    <name type="scientific">Mycobacterium szulgai</name>
    <dbReference type="NCBI Taxonomy" id="1787"/>
    <lineage>
        <taxon>Bacteria</taxon>
        <taxon>Bacillati</taxon>
        <taxon>Actinomycetota</taxon>
        <taxon>Actinomycetes</taxon>
        <taxon>Mycobacteriales</taxon>
        <taxon>Mycobacteriaceae</taxon>
        <taxon>Mycobacterium</taxon>
    </lineage>
</organism>
<dbReference type="Gene3D" id="1.10.150.430">
    <property type="entry name" value="DUF3349, helical bundle"/>
    <property type="match status" value="1"/>
</dbReference>
<dbReference type="InterPro" id="IPR021784">
    <property type="entry name" value="DUF3349"/>
</dbReference>
<name>A0A1X2DLQ0_MYCSZ</name>
<evidence type="ECO:0000313" key="2">
    <source>
        <dbReference type="Proteomes" id="UP000193317"/>
    </source>
</evidence>
<dbReference type="InterPro" id="IPR044918">
    <property type="entry name" value="DUF3349_helical"/>
</dbReference>
<evidence type="ECO:0008006" key="3">
    <source>
        <dbReference type="Google" id="ProtNLM"/>
    </source>
</evidence>
<sequence length="98" mass="10747">MALADWVSKIVAYFRAGYPSGMPLTGYVPIVALSRRRLADAEIVSVTEQLIAQGCWVIGNADVGVAISRLTQEMPALDDIERVHDRLDTLGCTRGRRC</sequence>
<dbReference type="OrthoDB" id="4350726at2"/>
<keyword evidence="2" id="KW-1185">Reference proteome</keyword>
<dbReference type="AlphaFoldDB" id="A0A1X2DLQ0"/>
<dbReference type="Pfam" id="PF11829">
    <property type="entry name" value="DUF3349"/>
    <property type="match status" value="1"/>
</dbReference>
<gene>
    <name evidence="1" type="ORF">AWC27_13355</name>
</gene>
<reference evidence="1 2" key="1">
    <citation type="submission" date="2016-01" db="EMBL/GenBank/DDBJ databases">
        <title>The new phylogeny of the genus Mycobacterium.</title>
        <authorList>
            <person name="Tarcisio F."/>
            <person name="Conor M."/>
            <person name="Antonella G."/>
            <person name="Elisabetta G."/>
            <person name="Giulia F.S."/>
            <person name="Sara T."/>
            <person name="Anna F."/>
            <person name="Clotilde B."/>
            <person name="Roberto B."/>
            <person name="Veronica D.S."/>
            <person name="Fabio R."/>
            <person name="Monica P."/>
            <person name="Olivier J."/>
            <person name="Enrico T."/>
            <person name="Nicola S."/>
        </authorList>
    </citation>
    <scope>NUCLEOTIDE SEQUENCE [LARGE SCALE GENOMIC DNA]</scope>
    <source>
        <strain evidence="1 2">DSM 44166</strain>
    </source>
</reference>
<proteinExistence type="predicted"/>
<dbReference type="Proteomes" id="UP000193317">
    <property type="component" value="Unassembled WGS sequence"/>
</dbReference>